<name>A0A6J4SW73_9SPHN</name>
<sequence length="221" mass="24410">GRPARGVRGVHHQPAPRGLDACPRRLRRRRLLRRHHGQAGPETPARRGCGGQGGRHRCVQDRPAHPQPGRLLAHRGRAGRGRGVVRVGDAGLQHDDQHGQAHPQRPALLRPVRARGHRRAHPRQDRRIQSARHVDGRRGAARLSGGRAQAGSGQPARRDRADDLPPLSHPWLRPGAPRRARRRGGDQPAACREERAGVRRQAAHAGRALRHAPEPRLRGRG</sequence>
<feature type="region of interest" description="Disordered" evidence="1">
    <location>
        <begin position="1"/>
        <end position="81"/>
    </location>
</feature>
<feature type="compositionally biased region" description="Basic and acidic residues" evidence="1">
    <location>
        <begin position="211"/>
        <end position="221"/>
    </location>
</feature>
<feature type="non-terminal residue" evidence="2">
    <location>
        <position position="1"/>
    </location>
</feature>
<proteinExistence type="predicted"/>
<protein>
    <submittedName>
        <fullName evidence="2">Site-specific recombinases, DNA invertase Pin homologs</fullName>
    </submittedName>
</protein>
<organism evidence="2">
    <name type="scientific">uncultured Sphingomonadaceae bacterium</name>
    <dbReference type="NCBI Taxonomy" id="169976"/>
    <lineage>
        <taxon>Bacteria</taxon>
        <taxon>Pseudomonadati</taxon>
        <taxon>Pseudomonadota</taxon>
        <taxon>Alphaproteobacteria</taxon>
        <taxon>Sphingomonadales</taxon>
        <taxon>Sphingomonadaceae</taxon>
        <taxon>environmental samples</taxon>
    </lineage>
</organism>
<feature type="compositionally biased region" description="Basic residues" evidence="1">
    <location>
        <begin position="24"/>
        <end position="37"/>
    </location>
</feature>
<feature type="compositionally biased region" description="Basic and acidic residues" evidence="1">
    <location>
        <begin position="122"/>
        <end position="138"/>
    </location>
</feature>
<evidence type="ECO:0000256" key="1">
    <source>
        <dbReference type="SAM" id="MobiDB-lite"/>
    </source>
</evidence>
<dbReference type="EMBL" id="CADCVW010000071">
    <property type="protein sequence ID" value="CAA9507192.1"/>
    <property type="molecule type" value="Genomic_DNA"/>
</dbReference>
<feature type="compositionally biased region" description="Basic residues" evidence="1">
    <location>
        <begin position="112"/>
        <end position="121"/>
    </location>
</feature>
<evidence type="ECO:0000313" key="2">
    <source>
        <dbReference type="EMBL" id="CAA9507192.1"/>
    </source>
</evidence>
<feature type="region of interest" description="Disordered" evidence="1">
    <location>
        <begin position="93"/>
        <end position="221"/>
    </location>
</feature>
<feature type="compositionally biased region" description="Low complexity" evidence="1">
    <location>
        <begin position="141"/>
        <end position="155"/>
    </location>
</feature>
<accession>A0A6J4SW73</accession>
<dbReference type="AlphaFoldDB" id="A0A6J4SW73"/>
<gene>
    <name evidence="2" type="ORF">AVDCRST_MAG39-1704</name>
</gene>
<reference evidence="2" key="1">
    <citation type="submission" date="2020-02" db="EMBL/GenBank/DDBJ databases">
        <authorList>
            <person name="Meier V. D."/>
        </authorList>
    </citation>
    <scope>NUCLEOTIDE SEQUENCE</scope>
    <source>
        <strain evidence="2">AVDCRST_MAG39</strain>
    </source>
</reference>
<feature type="non-terminal residue" evidence="2">
    <location>
        <position position="221"/>
    </location>
</feature>